<dbReference type="EMBL" id="CP136522">
    <property type="protein sequence ID" value="WOT04476.1"/>
    <property type="molecule type" value="Genomic_DNA"/>
</dbReference>
<evidence type="ECO:0000259" key="2">
    <source>
        <dbReference type="PROSITE" id="PS50887"/>
    </source>
</evidence>
<dbReference type="Proteomes" id="UP001529491">
    <property type="component" value="Chromosome"/>
</dbReference>
<dbReference type="InterPro" id="IPR029787">
    <property type="entry name" value="Nucleotide_cyclase"/>
</dbReference>
<keyword evidence="1" id="KW-0472">Membrane</keyword>
<reference evidence="3 4" key="1">
    <citation type="submission" date="2023-10" db="EMBL/GenBank/DDBJ databases">
        <title>Complete genome sequence of Shewanella sp. DAU334.</title>
        <authorList>
            <person name="Lee Y.-S."/>
            <person name="Jeong H.-R."/>
            <person name="Hwang E.-J."/>
            <person name="Choi Y.-L."/>
            <person name="Kim G.-D."/>
        </authorList>
    </citation>
    <scope>NUCLEOTIDE SEQUENCE [LARGE SCALE GENOMIC DNA]</scope>
    <source>
        <strain evidence="3 4">DAU334</strain>
    </source>
</reference>
<feature type="transmembrane region" description="Helical" evidence="1">
    <location>
        <begin position="67"/>
        <end position="89"/>
    </location>
</feature>
<evidence type="ECO:0000256" key="1">
    <source>
        <dbReference type="SAM" id="Phobius"/>
    </source>
</evidence>
<dbReference type="SMART" id="SM00267">
    <property type="entry name" value="GGDEF"/>
    <property type="match status" value="1"/>
</dbReference>
<dbReference type="InterPro" id="IPR043128">
    <property type="entry name" value="Rev_trsase/Diguanyl_cyclase"/>
</dbReference>
<sequence length="278" mass="30693">MHLVALILVILGLAALALAIHPAYVICAYSEFKNKGWLILLSLIVVFIISYFGYLCLLLSAAGSMDIVHFIVAAIFFAGGAFVLLVTYLSKQTIIDIDNLLQQKHHQANHDLLTSLANRQHFYSYIDSKLNQETEGFYCLMLDINDFKKINDSFGHNEGDNMLQVIAQRISHAVPANCLAARIGGDEFAVIIPKASDSSISHIAQAIEQSLSIDIECAGHTIVIGASIGISEYPKDGLDQQTLLKNADIAMYHAKKNAFSIQYYQSHLAPFNKRCHPL</sequence>
<keyword evidence="3" id="KW-0808">Transferase</keyword>
<protein>
    <submittedName>
        <fullName evidence="3">GGDEF domain-containing protein</fullName>
        <ecNumber evidence="3">2.7.7.65</ecNumber>
    </submittedName>
</protein>
<dbReference type="GO" id="GO:0052621">
    <property type="term" value="F:diguanylate cyclase activity"/>
    <property type="evidence" value="ECO:0007669"/>
    <property type="project" value="UniProtKB-EC"/>
</dbReference>
<dbReference type="PANTHER" id="PTHR46663:SF2">
    <property type="entry name" value="GGDEF DOMAIN-CONTAINING PROTEIN"/>
    <property type="match status" value="1"/>
</dbReference>
<evidence type="ECO:0000313" key="4">
    <source>
        <dbReference type="Proteomes" id="UP001529491"/>
    </source>
</evidence>
<feature type="transmembrane region" description="Helical" evidence="1">
    <location>
        <begin position="37"/>
        <end position="60"/>
    </location>
</feature>
<proteinExistence type="predicted"/>
<feature type="domain" description="GGDEF" evidence="2">
    <location>
        <begin position="135"/>
        <end position="264"/>
    </location>
</feature>
<name>A0ABZ0JW52_9GAMM</name>
<dbReference type="Pfam" id="PF00990">
    <property type="entry name" value="GGDEF"/>
    <property type="match status" value="1"/>
</dbReference>
<gene>
    <name evidence="3" type="ORF">RGE70_14255</name>
</gene>
<organism evidence="3 4">
    <name type="scientific">Shewanella youngdeokensis</name>
    <dbReference type="NCBI Taxonomy" id="2999068"/>
    <lineage>
        <taxon>Bacteria</taxon>
        <taxon>Pseudomonadati</taxon>
        <taxon>Pseudomonadota</taxon>
        <taxon>Gammaproteobacteria</taxon>
        <taxon>Alteromonadales</taxon>
        <taxon>Shewanellaceae</taxon>
        <taxon>Shewanella</taxon>
    </lineage>
</organism>
<dbReference type="Gene3D" id="3.30.70.270">
    <property type="match status" value="1"/>
</dbReference>
<keyword evidence="4" id="KW-1185">Reference proteome</keyword>
<keyword evidence="1" id="KW-0812">Transmembrane</keyword>
<dbReference type="PROSITE" id="PS50887">
    <property type="entry name" value="GGDEF"/>
    <property type="match status" value="1"/>
</dbReference>
<dbReference type="InterPro" id="IPR052163">
    <property type="entry name" value="DGC-Regulatory_Protein"/>
</dbReference>
<dbReference type="InterPro" id="IPR000160">
    <property type="entry name" value="GGDEF_dom"/>
</dbReference>
<dbReference type="RefSeq" id="WP_310472109.1">
    <property type="nucleotide sequence ID" value="NZ_CP136522.1"/>
</dbReference>
<dbReference type="SUPFAM" id="SSF55073">
    <property type="entry name" value="Nucleotide cyclase"/>
    <property type="match status" value="1"/>
</dbReference>
<dbReference type="EC" id="2.7.7.65" evidence="3"/>
<keyword evidence="3" id="KW-0548">Nucleotidyltransferase</keyword>
<dbReference type="PANTHER" id="PTHR46663">
    <property type="entry name" value="DIGUANYLATE CYCLASE DGCT-RELATED"/>
    <property type="match status" value="1"/>
</dbReference>
<keyword evidence="1" id="KW-1133">Transmembrane helix</keyword>
<evidence type="ECO:0000313" key="3">
    <source>
        <dbReference type="EMBL" id="WOT04476.1"/>
    </source>
</evidence>
<dbReference type="CDD" id="cd01949">
    <property type="entry name" value="GGDEF"/>
    <property type="match status" value="1"/>
</dbReference>
<accession>A0ABZ0JW52</accession>
<dbReference type="NCBIfam" id="TIGR00254">
    <property type="entry name" value="GGDEF"/>
    <property type="match status" value="1"/>
</dbReference>